<protein>
    <submittedName>
        <fullName evidence="3">Lytic transglycosylase domain-containing protein</fullName>
    </submittedName>
</protein>
<dbReference type="GO" id="GO:0016020">
    <property type="term" value="C:membrane"/>
    <property type="evidence" value="ECO:0007669"/>
    <property type="project" value="InterPro"/>
</dbReference>
<dbReference type="AlphaFoldDB" id="A0A7X0VK05"/>
<dbReference type="InterPro" id="IPR023346">
    <property type="entry name" value="Lysozyme-like_dom_sf"/>
</dbReference>
<dbReference type="GO" id="GO:0008933">
    <property type="term" value="F:peptidoglycan lytic transglycosylase activity"/>
    <property type="evidence" value="ECO:0007669"/>
    <property type="project" value="InterPro"/>
</dbReference>
<dbReference type="InterPro" id="IPR000189">
    <property type="entry name" value="Transglyc_AS"/>
</dbReference>
<dbReference type="Gene3D" id="1.10.530.10">
    <property type="match status" value="1"/>
</dbReference>
<evidence type="ECO:0000256" key="1">
    <source>
        <dbReference type="ARBA" id="ARBA00007734"/>
    </source>
</evidence>
<name>A0A7X0VK05_9BACL</name>
<dbReference type="Pfam" id="PF01464">
    <property type="entry name" value="SLT"/>
    <property type="match status" value="1"/>
</dbReference>
<dbReference type="EMBL" id="JACJVP010000070">
    <property type="protein sequence ID" value="MBB6675279.1"/>
    <property type="molecule type" value="Genomic_DNA"/>
</dbReference>
<comment type="caution">
    <text evidence="3">The sequence shown here is derived from an EMBL/GenBank/DDBJ whole genome shotgun (WGS) entry which is preliminary data.</text>
</comment>
<evidence type="ECO:0000313" key="4">
    <source>
        <dbReference type="Proteomes" id="UP000547209"/>
    </source>
</evidence>
<keyword evidence="4" id="KW-1185">Reference proteome</keyword>
<dbReference type="GO" id="GO:0000270">
    <property type="term" value="P:peptidoglycan metabolic process"/>
    <property type="evidence" value="ECO:0007669"/>
    <property type="project" value="InterPro"/>
</dbReference>
<dbReference type="PANTHER" id="PTHR37423">
    <property type="entry name" value="SOLUBLE LYTIC MUREIN TRANSGLYCOSYLASE-RELATED"/>
    <property type="match status" value="1"/>
</dbReference>
<evidence type="ECO:0000259" key="2">
    <source>
        <dbReference type="Pfam" id="PF01464"/>
    </source>
</evidence>
<dbReference type="PANTHER" id="PTHR37423:SF2">
    <property type="entry name" value="MEMBRANE-BOUND LYTIC MUREIN TRANSGLYCOSYLASE C"/>
    <property type="match status" value="1"/>
</dbReference>
<sequence length="261" mass="26943">MNSAAAASIDPRVLKQLLLAQWTAGANPLDSDASSISSAGDSGDNLFSQMLSQLLNPTFSATTSLYDMSTDSSSYSGLGSLGGLSALTGSGNTGLSAPGSLSAWSALQPYASGLSSDGHASTSAYDDLIVAAASRYGIDPALIKGVVQTESGFRPDAGSSAGAKGLMQLMDGTARGLGVSDVYDPQQNIDGGSRYLSYLMRKYDGNEMTALAAYNAGPGRVDRLGLYTNEDVAARLSELPEETQGYIRKVLSARSHWAASL</sequence>
<feature type="domain" description="Transglycosylase SLT" evidence="2">
    <location>
        <begin position="128"/>
        <end position="226"/>
    </location>
</feature>
<accession>A0A7X0VK05</accession>
<dbReference type="SUPFAM" id="SSF53955">
    <property type="entry name" value="Lysozyme-like"/>
    <property type="match status" value="1"/>
</dbReference>
<proteinExistence type="inferred from homology"/>
<comment type="similarity">
    <text evidence="1">Belongs to the transglycosylase Slt family.</text>
</comment>
<reference evidence="3 4" key="1">
    <citation type="submission" date="2020-08" db="EMBL/GenBank/DDBJ databases">
        <title>Cohnella phylogeny.</title>
        <authorList>
            <person name="Dunlap C."/>
        </authorList>
    </citation>
    <scope>NUCLEOTIDE SEQUENCE [LARGE SCALE GENOMIC DNA]</scope>
    <source>
        <strain evidence="3 4">DSM 28246</strain>
    </source>
</reference>
<evidence type="ECO:0000313" key="3">
    <source>
        <dbReference type="EMBL" id="MBB6675279.1"/>
    </source>
</evidence>
<gene>
    <name evidence="3" type="ORF">H7C19_31935</name>
</gene>
<dbReference type="PROSITE" id="PS00922">
    <property type="entry name" value="TRANSGLYCOSYLASE"/>
    <property type="match status" value="1"/>
</dbReference>
<dbReference type="Proteomes" id="UP000547209">
    <property type="component" value="Unassembled WGS sequence"/>
</dbReference>
<dbReference type="InterPro" id="IPR008258">
    <property type="entry name" value="Transglycosylase_SLT_dom_1"/>
</dbReference>
<organism evidence="3 4">
    <name type="scientific">Cohnella nanjingensis</name>
    <dbReference type="NCBI Taxonomy" id="1387779"/>
    <lineage>
        <taxon>Bacteria</taxon>
        <taxon>Bacillati</taxon>
        <taxon>Bacillota</taxon>
        <taxon>Bacilli</taxon>
        <taxon>Bacillales</taxon>
        <taxon>Paenibacillaceae</taxon>
        <taxon>Cohnella</taxon>
    </lineage>
</organism>
<dbReference type="CDD" id="cd16896">
    <property type="entry name" value="LT_Slt70-like"/>
    <property type="match status" value="1"/>
</dbReference>